<protein>
    <recommendedName>
        <fullName evidence="5">DoxX family protein</fullName>
    </recommendedName>
</protein>
<evidence type="ECO:0000256" key="1">
    <source>
        <dbReference type="SAM" id="MobiDB-lite"/>
    </source>
</evidence>
<accession>A0ABQ4R1U5</accession>
<reference evidence="3" key="1">
    <citation type="journal article" date="2021" name="Front. Microbiol.">
        <title>Comprehensive Comparative Genomics and Phenotyping of Methylobacterium Species.</title>
        <authorList>
            <person name="Alessa O."/>
            <person name="Ogura Y."/>
            <person name="Fujitani Y."/>
            <person name="Takami H."/>
            <person name="Hayashi T."/>
            <person name="Sahin N."/>
            <person name="Tani A."/>
        </authorList>
    </citation>
    <scope>NUCLEOTIDE SEQUENCE</scope>
    <source>
        <strain evidence="3">KCTC 52305</strain>
    </source>
</reference>
<evidence type="ECO:0000313" key="4">
    <source>
        <dbReference type="Proteomes" id="UP001055167"/>
    </source>
</evidence>
<keyword evidence="2" id="KW-1133">Transmembrane helix</keyword>
<gene>
    <name evidence="3" type="ORF">OPKNFCMD_3497</name>
</gene>
<feature type="transmembrane region" description="Helical" evidence="2">
    <location>
        <begin position="132"/>
        <end position="150"/>
    </location>
</feature>
<evidence type="ECO:0008006" key="5">
    <source>
        <dbReference type="Google" id="ProtNLM"/>
    </source>
</evidence>
<keyword evidence="4" id="KW-1185">Reference proteome</keyword>
<keyword evidence="2" id="KW-0472">Membrane</keyword>
<dbReference type="InterPro" id="IPR046161">
    <property type="entry name" value="DUF6163"/>
</dbReference>
<evidence type="ECO:0000256" key="2">
    <source>
        <dbReference type="SAM" id="Phobius"/>
    </source>
</evidence>
<feature type="transmembrane region" description="Helical" evidence="2">
    <location>
        <begin position="105"/>
        <end position="125"/>
    </location>
</feature>
<dbReference type="RefSeq" id="WP_128563261.1">
    <property type="nucleotide sequence ID" value="NZ_BPQH01000010.1"/>
</dbReference>
<name>A0ABQ4R1U5_9HYPH</name>
<dbReference type="Proteomes" id="UP001055167">
    <property type="component" value="Unassembled WGS sequence"/>
</dbReference>
<feature type="transmembrane region" description="Helical" evidence="2">
    <location>
        <begin position="38"/>
        <end position="59"/>
    </location>
</feature>
<keyword evidence="2" id="KW-0812">Transmembrane</keyword>
<dbReference type="Pfam" id="PF19660">
    <property type="entry name" value="DUF6163"/>
    <property type="match status" value="1"/>
</dbReference>
<proteinExistence type="predicted"/>
<feature type="region of interest" description="Disordered" evidence="1">
    <location>
        <begin position="1"/>
        <end position="27"/>
    </location>
</feature>
<dbReference type="EMBL" id="BPQH01000010">
    <property type="protein sequence ID" value="GJD50752.1"/>
    <property type="molecule type" value="Genomic_DNA"/>
</dbReference>
<comment type="caution">
    <text evidence="3">The sequence shown here is derived from an EMBL/GenBank/DDBJ whole genome shotgun (WGS) entry which is preliminary data.</text>
</comment>
<evidence type="ECO:0000313" key="3">
    <source>
        <dbReference type="EMBL" id="GJD50752.1"/>
    </source>
</evidence>
<feature type="transmembrane region" description="Helical" evidence="2">
    <location>
        <begin position="80"/>
        <end position="99"/>
    </location>
</feature>
<sequence>MRSLSKVKGPARRAPGAEDAGDRIERRAPGPETRWDVVLVWLMRVVAVIWMVKGLSAWAEILGARPGSAPFEAAPVGRQAVIIYFGVINLLAAVGLWLATAWGGVVWLLAATSAVVLALLTPQLLPMTLPNLAFDGMIIVLYFAVSWLAAREVR</sequence>
<reference evidence="3" key="2">
    <citation type="submission" date="2021-08" db="EMBL/GenBank/DDBJ databases">
        <authorList>
            <person name="Tani A."/>
            <person name="Ola A."/>
            <person name="Ogura Y."/>
            <person name="Katsura K."/>
            <person name="Hayashi T."/>
        </authorList>
    </citation>
    <scope>NUCLEOTIDE SEQUENCE</scope>
    <source>
        <strain evidence="3">KCTC 52305</strain>
    </source>
</reference>
<organism evidence="3 4">
    <name type="scientific">Methylobacterium crusticola</name>
    <dbReference type="NCBI Taxonomy" id="1697972"/>
    <lineage>
        <taxon>Bacteria</taxon>
        <taxon>Pseudomonadati</taxon>
        <taxon>Pseudomonadota</taxon>
        <taxon>Alphaproteobacteria</taxon>
        <taxon>Hyphomicrobiales</taxon>
        <taxon>Methylobacteriaceae</taxon>
        <taxon>Methylobacterium</taxon>
    </lineage>
</organism>